<dbReference type="InterPro" id="IPR050706">
    <property type="entry name" value="Cyclic-di-GMP_PDE-like"/>
</dbReference>
<evidence type="ECO:0000259" key="1">
    <source>
        <dbReference type="PROSITE" id="PS50883"/>
    </source>
</evidence>
<feature type="domain" description="EAL" evidence="1">
    <location>
        <begin position="6"/>
        <end position="244"/>
    </location>
</feature>
<dbReference type="GO" id="GO:0071111">
    <property type="term" value="F:cyclic-guanylate-specific phosphodiesterase activity"/>
    <property type="evidence" value="ECO:0007669"/>
    <property type="project" value="InterPro"/>
</dbReference>
<dbReference type="EMBL" id="CP044399">
    <property type="protein sequence ID" value="QFI36526.1"/>
    <property type="molecule type" value="Genomic_DNA"/>
</dbReference>
<dbReference type="KEGG" id="mmaa:FR932_01130"/>
<sequence>MPYIKTLHHNSVIIKNIENDSSAEFNLLAQSIVSPKNRKLFALEITSNFNHHSKNNVNIERFFDSIPDDFLKELMLIKIEALNKNESIINADNIIASIHCPFNLLSDNEFIKKIISLSKVRLAFEINSFIENTLNDNAKYSITLLKDQGHELWLDNFTSEDIPINVLKIIMWDRVKIDKTFMYKHMNNNSIFSALYDFVSNNSLKKLIFKGIESDYQHDRVTKLNCLCQGFLYCKPFNLESIGG</sequence>
<name>A0A5J6WFB2_MORMI</name>
<dbReference type="Gene3D" id="3.20.20.450">
    <property type="entry name" value="EAL domain"/>
    <property type="match status" value="1"/>
</dbReference>
<keyword evidence="3" id="KW-1185">Reference proteome</keyword>
<gene>
    <name evidence="2" type="ORF">FR932_01130</name>
</gene>
<dbReference type="SUPFAM" id="SSF141868">
    <property type="entry name" value="EAL domain-like"/>
    <property type="match status" value="1"/>
</dbReference>
<reference evidence="2 3" key="1">
    <citation type="submission" date="2019-09" db="EMBL/GenBank/DDBJ databases">
        <title>Hybrid Assembly of the complete Genome of the Deep-Sea Bacterium Moritella marina from long Nanopore and Illumina reads.</title>
        <authorList>
            <person name="Magin S."/>
            <person name="Georgoulis A."/>
            <person name="Papadimitriou K."/>
            <person name="Iliakis G."/>
            <person name="Vorgias C.E."/>
        </authorList>
    </citation>
    <scope>NUCLEOTIDE SEQUENCE [LARGE SCALE GENOMIC DNA]</scope>
    <source>
        <strain evidence="2 3">MP-1</strain>
    </source>
</reference>
<dbReference type="InterPro" id="IPR001633">
    <property type="entry name" value="EAL_dom"/>
</dbReference>
<organism evidence="2 3">
    <name type="scientific">Moritella marina ATCC 15381</name>
    <dbReference type="NCBI Taxonomy" id="1202962"/>
    <lineage>
        <taxon>Bacteria</taxon>
        <taxon>Pseudomonadati</taxon>
        <taxon>Pseudomonadota</taxon>
        <taxon>Gammaproteobacteria</taxon>
        <taxon>Alteromonadales</taxon>
        <taxon>Moritellaceae</taxon>
        <taxon>Moritella</taxon>
    </lineage>
</organism>
<proteinExistence type="predicted"/>
<evidence type="ECO:0000313" key="2">
    <source>
        <dbReference type="EMBL" id="QFI36526.1"/>
    </source>
</evidence>
<dbReference type="RefSeq" id="WP_019440831.1">
    <property type="nucleotide sequence ID" value="NZ_ALOE01000011.1"/>
</dbReference>
<dbReference type="Proteomes" id="UP000327424">
    <property type="component" value="Chromosome"/>
</dbReference>
<accession>A0A5J6WFB2</accession>
<protein>
    <submittedName>
        <fullName evidence="2">EAL domain-containing protein</fullName>
    </submittedName>
</protein>
<dbReference type="PANTHER" id="PTHR33121">
    <property type="entry name" value="CYCLIC DI-GMP PHOSPHODIESTERASE PDEF"/>
    <property type="match status" value="1"/>
</dbReference>
<dbReference type="Pfam" id="PF00563">
    <property type="entry name" value="EAL"/>
    <property type="match status" value="1"/>
</dbReference>
<evidence type="ECO:0000313" key="3">
    <source>
        <dbReference type="Proteomes" id="UP000327424"/>
    </source>
</evidence>
<dbReference type="PANTHER" id="PTHR33121:SF70">
    <property type="entry name" value="SIGNALING PROTEIN YKOW"/>
    <property type="match status" value="1"/>
</dbReference>
<dbReference type="SMART" id="SM00052">
    <property type="entry name" value="EAL"/>
    <property type="match status" value="1"/>
</dbReference>
<dbReference type="InterPro" id="IPR035919">
    <property type="entry name" value="EAL_sf"/>
</dbReference>
<dbReference type="PROSITE" id="PS50883">
    <property type="entry name" value="EAL"/>
    <property type="match status" value="1"/>
</dbReference>
<dbReference type="AlphaFoldDB" id="A0A5J6WFB2"/>
<dbReference type="OrthoDB" id="5868634at2"/>